<dbReference type="EC" id="1.15.1.1" evidence="2"/>
<sequence>MASQTYSLPKLPYRLNQAEATSSSNLVHHLTHQQAIKFNAGGHMNRTLFWESMTPASSAKAGPEGKLADAINARWGNIDSFKAAFEAVALSLQGNGSTWLVKDPEISILEFMTSKDQDVVPAGKIPMLGLDMWQHAYYLQYFNNKKSYAQRWLAVVDWTAAEKRFQAGDLGDVY</sequence>
<evidence type="ECO:0000313" key="8">
    <source>
        <dbReference type="Proteomes" id="UP001345013"/>
    </source>
</evidence>
<evidence type="ECO:0000256" key="4">
    <source>
        <dbReference type="ARBA" id="ARBA00023002"/>
    </source>
</evidence>
<dbReference type="PANTHER" id="PTHR43595">
    <property type="entry name" value="37S RIBOSOMAL PROTEIN S26, MITOCHONDRIAL"/>
    <property type="match status" value="1"/>
</dbReference>
<dbReference type="SUPFAM" id="SSF54719">
    <property type="entry name" value="Fe,Mn superoxide dismutase (SOD), C-terminal domain"/>
    <property type="match status" value="1"/>
</dbReference>
<protein>
    <recommendedName>
        <fullName evidence="2">superoxide dismutase</fullName>
        <ecNumber evidence="2">1.15.1.1</ecNumber>
    </recommendedName>
</protein>
<dbReference type="InterPro" id="IPR036314">
    <property type="entry name" value="SOD_C_sf"/>
</dbReference>
<dbReference type="Gene3D" id="1.10.287.990">
    <property type="entry name" value="Fe,Mn superoxide dismutase (SOD) domain"/>
    <property type="match status" value="1"/>
</dbReference>
<dbReference type="InterPro" id="IPR019832">
    <property type="entry name" value="Mn/Fe_SOD_C"/>
</dbReference>
<name>A0ABR0KMA6_9EURO</name>
<evidence type="ECO:0000256" key="2">
    <source>
        <dbReference type="ARBA" id="ARBA00012682"/>
    </source>
</evidence>
<comment type="similarity">
    <text evidence="1">Belongs to the iron/manganese superoxide dismutase family.</text>
</comment>
<evidence type="ECO:0000259" key="6">
    <source>
        <dbReference type="Pfam" id="PF02777"/>
    </source>
</evidence>
<evidence type="ECO:0000256" key="1">
    <source>
        <dbReference type="ARBA" id="ARBA00008714"/>
    </source>
</evidence>
<reference evidence="7 8" key="1">
    <citation type="submission" date="2023-08" db="EMBL/GenBank/DDBJ databases">
        <title>Black Yeasts Isolated from many extreme environments.</title>
        <authorList>
            <person name="Coleine C."/>
            <person name="Stajich J.E."/>
            <person name="Selbmann L."/>
        </authorList>
    </citation>
    <scope>NUCLEOTIDE SEQUENCE [LARGE SCALE GENOMIC DNA]</scope>
    <source>
        <strain evidence="7 8">CCFEE 5885</strain>
    </source>
</reference>
<gene>
    <name evidence="7" type="ORF">LTR24_001044</name>
</gene>
<dbReference type="EMBL" id="JAVRRG010000007">
    <property type="protein sequence ID" value="KAK5100249.1"/>
    <property type="molecule type" value="Genomic_DNA"/>
</dbReference>
<dbReference type="PIRSF" id="PIRSF000349">
    <property type="entry name" value="SODismutase"/>
    <property type="match status" value="1"/>
</dbReference>
<dbReference type="SUPFAM" id="SSF46609">
    <property type="entry name" value="Fe,Mn superoxide dismutase (SOD), N-terminal domain"/>
    <property type="match status" value="1"/>
</dbReference>
<keyword evidence="8" id="KW-1185">Reference proteome</keyword>
<proteinExistence type="inferred from homology"/>
<dbReference type="Pfam" id="PF02777">
    <property type="entry name" value="Sod_Fe_C"/>
    <property type="match status" value="1"/>
</dbReference>
<evidence type="ECO:0000256" key="5">
    <source>
        <dbReference type="ARBA" id="ARBA00037226"/>
    </source>
</evidence>
<comment type="caution">
    <text evidence="7">The sequence shown here is derived from an EMBL/GenBank/DDBJ whole genome shotgun (WGS) entry which is preliminary data.</text>
</comment>
<feature type="domain" description="Manganese/iron superoxide dismutase C-terminal" evidence="6">
    <location>
        <begin position="63"/>
        <end position="164"/>
    </location>
</feature>
<comment type="function">
    <text evidence="5">Component of the mitochondrial ribosome (mitoribosome), a dedicated translation machinery responsible for the synthesis of mitochondrial genome-encoded proteins, including at least some of the essential transmembrane subunits of the mitochondrial respiratory chain. The mitoribosomes are attached to the mitochondrial inner membrane and translation products are cotranslationally integrated into the membrane.</text>
</comment>
<organism evidence="7 8">
    <name type="scientific">Lithohypha guttulata</name>
    <dbReference type="NCBI Taxonomy" id="1690604"/>
    <lineage>
        <taxon>Eukaryota</taxon>
        <taxon>Fungi</taxon>
        <taxon>Dikarya</taxon>
        <taxon>Ascomycota</taxon>
        <taxon>Pezizomycotina</taxon>
        <taxon>Eurotiomycetes</taxon>
        <taxon>Chaetothyriomycetidae</taxon>
        <taxon>Chaetothyriales</taxon>
        <taxon>Trichomeriaceae</taxon>
        <taxon>Lithohypha</taxon>
    </lineage>
</organism>
<dbReference type="PANTHER" id="PTHR43595:SF2">
    <property type="entry name" value="SMALL RIBOSOMAL SUBUNIT PROTEIN MS42"/>
    <property type="match status" value="1"/>
</dbReference>
<evidence type="ECO:0000256" key="3">
    <source>
        <dbReference type="ARBA" id="ARBA00022723"/>
    </source>
</evidence>
<evidence type="ECO:0000313" key="7">
    <source>
        <dbReference type="EMBL" id="KAK5100249.1"/>
    </source>
</evidence>
<dbReference type="InterPro" id="IPR001189">
    <property type="entry name" value="Mn/Fe_SOD"/>
</dbReference>
<dbReference type="InterPro" id="IPR036324">
    <property type="entry name" value="Mn/Fe_SOD_N_sf"/>
</dbReference>
<keyword evidence="4" id="KW-0560">Oxidoreductase</keyword>
<dbReference type="Gene3D" id="3.55.40.20">
    <property type="entry name" value="Iron/manganese superoxide dismutase, C-terminal domain"/>
    <property type="match status" value="1"/>
</dbReference>
<accession>A0ABR0KMA6</accession>
<keyword evidence="3" id="KW-0479">Metal-binding</keyword>
<dbReference type="Proteomes" id="UP001345013">
    <property type="component" value="Unassembled WGS sequence"/>
</dbReference>